<evidence type="ECO:0000313" key="5">
    <source>
        <dbReference type="EMBL" id="KAF6001782.1"/>
    </source>
</evidence>
<evidence type="ECO:0000256" key="3">
    <source>
        <dbReference type="ARBA" id="ARBA00023242"/>
    </source>
</evidence>
<dbReference type="GO" id="GO:0003676">
    <property type="term" value="F:nucleic acid binding"/>
    <property type="evidence" value="ECO:0007669"/>
    <property type="project" value="InterPro"/>
</dbReference>
<sequence>MTRGSKRKHGPDESAGGATKQRRGRDERAAPSTRAARRSFVVQPFSSTLRQVRGGLNRDEPVVESAELRDQALYRFRSPPIGRTRTGPNELFLSGGCRFVGILERARRLLFDVQHEKIILHAVGRAMERAIRASLVLIDRYEGWLTCSVYTSSVPIVDEYEPQRPGLPWIRQTRIQSAIHIHLIRTKKLPAV</sequence>
<evidence type="ECO:0000256" key="2">
    <source>
        <dbReference type="ARBA" id="ARBA00022694"/>
    </source>
</evidence>
<dbReference type="Proteomes" id="UP000530660">
    <property type="component" value="Unassembled WGS sequence"/>
</dbReference>
<organism evidence="5 6">
    <name type="scientific">Cyanidiococcus yangmingshanensis</name>
    <dbReference type="NCBI Taxonomy" id="2690220"/>
    <lineage>
        <taxon>Eukaryota</taxon>
        <taxon>Rhodophyta</taxon>
        <taxon>Bangiophyceae</taxon>
        <taxon>Cyanidiales</taxon>
        <taxon>Cyanidiaceae</taxon>
        <taxon>Cyanidiococcus</taxon>
    </lineage>
</organism>
<dbReference type="Gene3D" id="3.30.110.20">
    <property type="entry name" value="Alba-like domain"/>
    <property type="match status" value="1"/>
</dbReference>
<dbReference type="PANTHER" id="PTHR15314">
    <property type="entry name" value="RIBONUCLEASE P PROTEIN SUBUNIT P20"/>
    <property type="match status" value="1"/>
</dbReference>
<dbReference type="GO" id="GO:0001682">
    <property type="term" value="P:tRNA 5'-leader removal"/>
    <property type="evidence" value="ECO:0007669"/>
    <property type="project" value="InterPro"/>
</dbReference>
<dbReference type="GO" id="GO:0005655">
    <property type="term" value="C:nucleolar ribonuclease P complex"/>
    <property type="evidence" value="ECO:0007669"/>
    <property type="project" value="InterPro"/>
</dbReference>
<dbReference type="SUPFAM" id="SSF82704">
    <property type="entry name" value="AlbA-like"/>
    <property type="match status" value="1"/>
</dbReference>
<dbReference type="GO" id="GO:0000172">
    <property type="term" value="C:ribonuclease MRP complex"/>
    <property type="evidence" value="ECO:0007669"/>
    <property type="project" value="InterPro"/>
</dbReference>
<accession>A0A7J7IF95</accession>
<evidence type="ECO:0000256" key="1">
    <source>
        <dbReference type="ARBA" id="ARBA00004604"/>
    </source>
</evidence>
<evidence type="ECO:0000313" key="6">
    <source>
        <dbReference type="Proteomes" id="UP000530660"/>
    </source>
</evidence>
<keyword evidence="6" id="KW-1185">Reference proteome</keyword>
<evidence type="ECO:0000256" key="4">
    <source>
        <dbReference type="SAM" id="MobiDB-lite"/>
    </source>
</evidence>
<dbReference type="AlphaFoldDB" id="A0A7J7IF95"/>
<reference evidence="5 6" key="1">
    <citation type="journal article" date="2020" name="J. Phycol.">
        <title>Comparative genome analysis reveals Cyanidiococcus gen. nov., a new extremophilic red algal genus sister to Cyanidioschyzon (Cyanidioschyzonaceae, Rhodophyta).</title>
        <authorList>
            <person name="Liu S.-L."/>
            <person name="Chiang Y.-R."/>
            <person name="Yoon H.S."/>
            <person name="Fu H.-Y."/>
        </authorList>
    </citation>
    <scope>NUCLEOTIDE SEQUENCE [LARGE SCALE GENOMIC DNA]</scope>
    <source>
        <strain evidence="5 6">THAL066</strain>
    </source>
</reference>
<dbReference type="InterPro" id="IPR014612">
    <property type="entry name" value="Pop7/Rpp20"/>
</dbReference>
<dbReference type="PANTHER" id="PTHR15314:SF1">
    <property type="entry name" value="RIBONUCLEASE P PROTEIN SUBUNIT P20"/>
    <property type="match status" value="1"/>
</dbReference>
<name>A0A7J7IF95_9RHOD</name>
<dbReference type="Pfam" id="PF12328">
    <property type="entry name" value="Rpp20"/>
    <property type="match status" value="1"/>
</dbReference>
<feature type="region of interest" description="Disordered" evidence="4">
    <location>
        <begin position="1"/>
        <end position="37"/>
    </location>
</feature>
<comment type="subcellular location">
    <subcellularLocation>
        <location evidence="1">Nucleus</location>
        <location evidence="1">Nucleolus</location>
    </subcellularLocation>
</comment>
<dbReference type="InterPro" id="IPR036882">
    <property type="entry name" value="Alba-like_dom_sf"/>
</dbReference>
<dbReference type="EMBL" id="VWRR01000013">
    <property type="protein sequence ID" value="KAF6001782.1"/>
    <property type="molecule type" value="Genomic_DNA"/>
</dbReference>
<keyword evidence="3" id="KW-0539">Nucleus</keyword>
<protein>
    <submittedName>
        <fullName evidence="5">Ribonucleases P/MRP protein subunit pop7</fullName>
    </submittedName>
</protein>
<keyword evidence="2" id="KW-0819">tRNA processing</keyword>
<proteinExistence type="predicted"/>
<gene>
    <name evidence="5" type="primary">POP7</name>
    <name evidence="5" type="ORF">F1559_003309</name>
</gene>
<comment type="caution">
    <text evidence="5">The sequence shown here is derived from an EMBL/GenBank/DDBJ whole genome shotgun (WGS) entry which is preliminary data.</text>
</comment>
<dbReference type="OrthoDB" id="416729at2759"/>